<proteinExistence type="predicted"/>
<sequence>MDRRELMEKIMSGELEIPSNTSELDNLDWSDPNAFIKKFDPQIPIVKAEDLQKETMSRSKRIFAQYDVLQNILVRHEAIIQKRWTKKTRQQRQKILLDVWPNMNPAHRPDFEAFRHTNRSSIQPGSRVLSPKYRDAYMWPYINLEDLVDPRSFLLLLKSRGRNPPPRFAGADSAAMRLGKVSRNLVPVFLNMNTMILHRANNAEEYGKLVSWDGDFEAMEWATTQREYIPGDGLLVIQAQERLMDFLVDCCGKILPDIPWDTLMTDVYPVQEEPPLKSEIEVNGFDSLVSLKREAPYRVPEQLDFGRLAANLGAMRSSAEDHVWALREDPGYFKEELIEVKEHRQEMLKDENGRDHPVTKPGRQGTLWARICGTLALDAYMKLELYTELHKQALALGVFHEKYKDDLSPEKELPQDFLDALLRFQHYLNQAVKGAQMSLKTVVVASPPWRRHFMRMAPPNETTSMISVKSRPSSAMNPIESELLWLLRVLWEGGDEAFLVGVPLLVDELGRLLETKPATQNLISARVNDIIGDLSLLGHCLGQLDLFLPWSRSFEDELVKRHDAIKEEFARRTQQWGQVNMALHETKLQKIASTEMAAQGKFTYPIDKPRTEKNVLELRGAEAELDTFWHALDNVLYRQLGDLGGSAYRNVLSQPRIMRRTPAFVEDQISSPEMKRGKHATAPGADLAQLYQPLSTIYIGDTPRMDILPTTTKEKTKTKGQRRGNDAPAAIEAPPTTTAPVKAPRIAVDARALKVFKTLFFTPAVGSSPGEISWTDFLHAMTSSGAFAAEKLYGSVWQFQRLGGEDQSRIQIHEPHPRGKIPFRAARRHGRRLSRHFGWDADSFVLKPKGI</sequence>
<dbReference type="Proteomes" id="UP001163324">
    <property type="component" value="Chromosome 6"/>
</dbReference>
<protein>
    <submittedName>
        <fullName evidence="1">Uncharacterized protein</fullName>
    </submittedName>
</protein>
<gene>
    <name evidence="1" type="ORF">N3K66_006440</name>
</gene>
<comment type="caution">
    <text evidence="1">The sequence shown here is derived from an EMBL/GenBank/DDBJ whole genome shotgun (WGS) entry which is preliminary data.</text>
</comment>
<keyword evidence="2" id="KW-1185">Reference proteome</keyword>
<accession>A0ACC0UX56</accession>
<name>A0ACC0UX56_9HYPO</name>
<evidence type="ECO:0000313" key="1">
    <source>
        <dbReference type="EMBL" id="KAI9898080.1"/>
    </source>
</evidence>
<evidence type="ECO:0000313" key="2">
    <source>
        <dbReference type="Proteomes" id="UP001163324"/>
    </source>
</evidence>
<reference evidence="1" key="1">
    <citation type="submission" date="2022-10" db="EMBL/GenBank/DDBJ databases">
        <title>Complete Genome of Trichothecium roseum strain YXFP-22015, a Plant Pathogen Isolated from Citrus.</title>
        <authorList>
            <person name="Wang Y."/>
            <person name="Zhu L."/>
        </authorList>
    </citation>
    <scope>NUCLEOTIDE SEQUENCE</scope>
    <source>
        <strain evidence="1">YXFP-22015</strain>
    </source>
</reference>
<organism evidence="1 2">
    <name type="scientific">Trichothecium roseum</name>
    <dbReference type="NCBI Taxonomy" id="47278"/>
    <lineage>
        <taxon>Eukaryota</taxon>
        <taxon>Fungi</taxon>
        <taxon>Dikarya</taxon>
        <taxon>Ascomycota</taxon>
        <taxon>Pezizomycotina</taxon>
        <taxon>Sordariomycetes</taxon>
        <taxon>Hypocreomycetidae</taxon>
        <taxon>Hypocreales</taxon>
        <taxon>Hypocreales incertae sedis</taxon>
        <taxon>Trichothecium</taxon>
    </lineage>
</organism>
<dbReference type="EMBL" id="CM047945">
    <property type="protein sequence ID" value="KAI9898080.1"/>
    <property type="molecule type" value="Genomic_DNA"/>
</dbReference>